<dbReference type="AlphaFoldDB" id="C8PHN5"/>
<dbReference type="Proteomes" id="UP000005709">
    <property type="component" value="Unassembled WGS sequence"/>
</dbReference>
<name>C8PHN5_9BACT</name>
<proteinExistence type="predicted"/>
<reference evidence="1 2" key="1">
    <citation type="submission" date="2009-07" db="EMBL/GenBank/DDBJ databases">
        <authorList>
            <person name="Madupu R."/>
            <person name="Sebastian Y."/>
            <person name="Durkin A.S."/>
            <person name="Torralba M."/>
            <person name="Methe B."/>
            <person name="Sutton G.G."/>
            <person name="Strausberg R.L."/>
            <person name="Nelson K.E."/>
        </authorList>
    </citation>
    <scope>NUCLEOTIDE SEQUENCE [LARGE SCALE GENOMIC DNA]</scope>
    <source>
        <strain evidence="1 2">RM3268</strain>
    </source>
</reference>
<protein>
    <submittedName>
        <fullName evidence="1">Uncharacterized protein</fullName>
    </submittedName>
</protein>
<evidence type="ECO:0000313" key="1">
    <source>
        <dbReference type="EMBL" id="EEV17649.1"/>
    </source>
</evidence>
<accession>C8PHN5</accession>
<organism evidence="1 2">
    <name type="scientific">Campylobacter gracilis RM3268</name>
    <dbReference type="NCBI Taxonomy" id="553220"/>
    <lineage>
        <taxon>Bacteria</taxon>
        <taxon>Pseudomonadati</taxon>
        <taxon>Campylobacterota</taxon>
        <taxon>Epsilonproteobacteria</taxon>
        <taxon>Campylobacterales</taxon>
        <taxon>Campylobacteraceae</taxon>
        <taxon>Campylobacter</taxon>
    </lineage>
</organism>
<dbReference type="EMBL" id="ACYG01000024">
    <property type="protein sequence ID" value="EEV17649.1"/>
    <property type="molecule type" value="Genomic_DNA"/>
</dbReference>
<comment type="caution">
    <text evidence="1">The sequence shown here is derived from an EMBL/GenBank/DDBJ whole genome shotgun (WGS) entry which is preliminary data.</text>
</comment>
<keyword evidence="2" id="KW-1185">Reference proteome</keyword>
<gene>
    <name evidence="1" type="ORF">CAMGR0001_0482</name>
</gene>
<evidence type="ECO:0000313" key="2">
    <source>
        <dbReference type="Proteomes" id="UP000005709"/>
    </source>
</evidence>
<sequence>MQQRFFKRQRAKAAMIIYAKYAAPAASTAWLAKQALSDRVG</sequence>